<dbReference type="SUPFAM" id="SSF47413">
    <property type="entry name" value="lambda repressor-like DNA-binding domains"/>
    <property type="match status" value="1"/>
</dbReference>
<comment type="caution">
    <text evidence="3">The sequence shown here is derived from an EMBL/GenBank/DDBJ whole genome shotgun (WGS) entry which is preliminary data.</text>
</comment>
<dbReference type="GO" id="GO:0005829">
    <property type="term" value="C:cytosol"/>
    <property type="evidence" value="ECO:0007669"/>
    <property type="project" value="TreeGrafter"/>
</dbReference>
<dbReference type="Gene3D" id="1.10.260.40">
    <property type="entry name" value="lambda repressor-like DNA-binding domains"/>
    <property type="match status" value="1"/>
</dbReference>
<evidence type="ECO:0000256" key="1">
    <source>
        <dbReference type="ARBA" id="ARBA00023125"/>
    </source>
</evidence>
<dbReference type="AlphaFoldDB" id="A0A919N8E0"/>
<dbReference type="SMART" id="SM00530">
    <property type="entry name" value="HTH_XRE"/>
    <property type="match status" value="1"/>
</dbReference>
<keyword evidence="4" id="KW-1185">Reference proteome</keyword>
<keyword evidence="1" id="KW-0238">DNA-binding</keyword>
<dbReference type="InterPro" id="IPR001387">
    <property type="entry name" value="Cro/C1-type_HTH"/>
</dbReference>
<dbReference type="GO" id="GO:0003700">
    <property type="term" value="F:DNA-binding transcription factor activity"/>
    <property type="evidence" value="ECO:0007669"/>
    <property type="project" value="TreeGrafter"/>
</dbReference>
<dbReference type="Pfam" id="PF01381">
    <property type="entry name" value="HTH_3"/>
    <property type="match status" value="1"/>
</dbReference>
<dbReference type="InterPro" id="IPR010982">
    <property type="entry name" value="Lambda_DNA-bd_dom_sf"/>
</dbReference>
<evidence type="ECO:0000313" key="4">
    <source>
        <dbReference type="Proteomes" id="UP000629619"/>
    </source>
</evidence>
<sequence length="425" mass="45525">MPTIGETVARLRKAVPLTQEGLAEASGISVELIRKLERGERNSPRMTTLHALARPLGVPTSRLLGDATEATVRREPDDDELGLLDVRRVLTPARGLGGIFVGDDLEGPVTPDALRASVRYTDELYHHDDYRGTLQALPLLLREARHLARETSGEAQGDAYGLLSAAYRIAGKTLLQVRRLDLAHIALSGALDAAEQSSDPTGAGATAVGTMCWLLTREGRFADAAELAVRTADMVEPRFSRSTPVELANWGWLLLYASGAAARDNQPDRVTEMLDTATAAAARIGQLPPTRHDSIEMGGFSVPKVQMMRTEAAVVAGDPGLALELAAHVDPSAVPTPSCRNRHRLDVAWAHLELGTSAGNVRAGDVLLDLGRTAPTWMRQQRYARGLVDKLAASRRRAMSDDLAKLTALVGADPAGGATERPSTE</sequence>
<protein>
    <submittedName>
        <fullName evidence="3">Transcriptional regulator</fullName>
    </submittedName>
</protein>
<dbReference type="RefSeq" id="WP_203681576.1">
    <property type="nucleotide sequence ID" value="NZ_BOMW01000035.1"/>
</dbReference>
<name>A0A919N8E0_9ACTN</name>
<dbReference type="PROSITE" id="PS50943">
    <property type="entry name" value="HTH_CROC1"/>
    <property type="match status" value="1"/>
</dbReference>
<dbReference type="EMBL" id="BOMW01000035">
    <property type="protein sequence ID" value="GIF06357.1"/>
    <property type="molecule type" value="Genomic_DNA"/>
</dbReference>
<dbReference type="InterPro" id="IPR050807">
    <property type="entry name" value="TransReg_Diox_bact_type"/>
</dbReference>
<reference evidence="3" key="1">
    <citation type="submission" date="2021-01" db="EMBL/GenBank/DDBJ databases">
        <title>Whole genome shotgun sequence of Actinoplanes siamensis NBRC 109076.</title>
        <authorList>
            <person name="Komaki H."/>
            <person name="Tamura T."/>
        </authorList>
    </citation>
    <scope>NUCLEOTIDE SEQUENCE</scope>
    <source>
        <strain evidence="3">NBRC 109076</strain>
    </source>
</reference>
<organism evidence="3 4">
    <name type="scientific">Actinoplanes siamensis</name>
    <dbReference type="NCBI Taxonomy" id="1223317"/>
    <lineage>
        <taxon>Bacteria</taxon>
        <taxon>Bacillati</taxon>
        <taxon>Actinomycetota</taxon>
        <taxon>Actinomycetes</taxon>
        <taxon>Micromonosporales</taxon>
        <taxon>Micromonosporaceae</taxon>
        <taxon>Actinoplanes</taxon>
    </lineage>
</organism>
<evidence type="ECO:0000259" key="2">
    <source>
        <dbReference type="PROSITE" id="PS50943"/>
    </source>
</evidence>
<evidence type="ECO:0000313" key="3">
    <source>
        <dbReference type="EMBL" id="GIF06357.1"/>
    </source>
</evidence>
<accession>A0A919N8E0</accession>
<dbReference type="Proteomes" id="UP000629619">
    <property type="component" value="Unassembled WGS sequence"/>
</dbReference>
<dbReference type="CDD" id="cd00093">
    <property type="entry name" value="HTH_XRE"/>
    <property type="match status" value="1"/>
</dbReference>
<gene>
    <name evidence="3" type="ORF">Asi03nite_38950</name>
</gene>
<dbReference type="PANTHER" id="PTHR46797">
    <property type="entry name" value="HTH-TYPE TRANSCRIPTIONAL REGULATOR"/>
    <property type="match status" value="1"/>
</dbReference>
<feature type="domain" description="HTH cro/C1-type" evidence="2">
    <location>
        <begin position="8"/>
        <end position="63"/>
    </location>
</feature>
<dbReference type="GO" id="GO:0003677">
    <property type="term" value="F:DNA binding"/>
    <property type="evidence" value="ECO:0007669"/>
    <property type="project" value="UniProtKB-KW"/>
</dbReference>
<proteinExistence type="predicted"/>
<dbReference type="PANTHER" id="PTHR46797:SF1">
    <property type="entry name" value="METHYLPHOSPHONATE SYNTHASE"/>
    <property type="match status" value="1"/>
</dbReference>